<sequence>MEDMPPPPPPPPPRKATSRVSTPVLKVSRLITESEYALGAASRAHCAAVKANVDGKKASRAPDIDASSNVDIDATEATNAGADETSGKRMANGVDMRPFKKKRLLGSLTEMVKLLVGSEARPETILVHKNLLCAASPFFEAACKPEWQVDEECVIVLPEDKPKLIKLLVYWIYNHEIVYLASWKSLELTRALINTYILAEKYQMPQLQNDIIDAMVYEIVEMGNYIFSPDSTMIYDNTLPSSKLRLLAVNFGLYKPHRLYLDLFGQERISKDFVWELAVSFCKDEAAGGKTEKFLTSNNQHCELYHVHEDEQQGMCTVLKRPQYDDPE</sequence>
<feature type="domain" description="BTB" evidence="2">
    <location>
        <begin position="110"/>
        <end position="181"/>
    </location>
</feature>
<evidence type="ECO:0000259" key="2">
    <source>
        <dbReference type="PROSITE" id="PS50097"/>
    </source>
</evidence>
<dbReference type="STRING" id="1432307.W9CAF6"/>
<accession>W9CAF6</accession>
<dbReference type="CDD" id="cd18186">
    <property type="entry name" value="BTB_POZ_ZBTB_KLHL-like"/>
    <property type="match status" value="1"/>
</dbReference>
<dbReference type="AlphaFoldDB" id="W9CAF6"/>
<dbReference type="PANTHER" id="PTHR47843:SF2">
    <property type="entry name" value="BTB DOMAIN-CONTAINING PROTEIN"/>
    <property type="match status" value="1"/>
</dbReference>
<feature type="region of interest" description="Disordered" evidence="1">
    <location>
        <begin position="1"/>
        <end position="21"/>
    </location>
</feature>
<comment type="caution">
    <text evidence="3">The sequence shown here is derived from an EMBL/GenBank/DDBJ whole genome shotgun (WGS) entry which is preliminary data.</text>
</comment>
<evidence type="ECO:0000313" key="4">
    <source>
        <dbReference type="Proteomes" id="UP000019487"/>
    </source>
</evidence>
<name>W9CAF6_SCLBF</name>
<feature type="compositionally biased region" description="Pro residues" evidence="1">
    <location>
        <begin position="1"/>
        <end position="14"/>
    </location>
</feature>
<organism evidence="3 4">
    <name type="scientific">Sclerotinia borealis (strain F-4128)</name>
    <dbReference type="NCBI Taxonomy" id="1432307"/>
    <lineage>
        <taxon>Eukaryota</taxon>
        <taxon>Fungi</taxon>
        <taxon>Dikarya</taxon>
        <taxon>Ascomycota</taxon>
        <taxon>Pezizomycotina</taxon>
        <taxon>Leotiomycetes</taxon>
        <taxon>Helotiales</taxon>
        <taxon>Sclerotiniaceae</taxon>
        <taxon>Sclerotinia</taxon>
    </lineage>
</organism>
<dbReference type="Pfam" id="PF00651">
    <property type="entry name" value="BTB"/>
    <property type="match status" value="1"/>
</dbReference>
<evidence type="ECO:0000256" key="1">
    <source>
        <dbReference type="SAM" id="MobiDB-lite"/>
    </source>
</evidence>
<dbReference type="Proteomes" id="UP000019487">
    <property type="component" value="Unassembled WGS sequence"/>
</dbReference>
<dbReference type="SUPFAM" id="SSF54695">
    <property type="entry name" value="POZ domain"/>
    <property type="match status" value="1"/>
</dbReference>
<dbReference type="Gene3D" id="3.30.710.10">
    <property type="entry name" value="Potassium Channel Kv1.1, Chain A"/>
    <property type="match status" value="1"/>
</dbReference>
<dbReference type="HOGENOM" id="CLU_834178_0_0_1"/>
<protein>
    <recommendedName>
        <fullName evidence="2">BTB domain-containing protein</fullName>
    </recommendedName>
</protein>
<reference evidence="3 4" key="1">
    <citation type="journal article" date="2014" name="Genome Announc.">
        <title>Draft genome sequence of Sclerotinia borealis, a psychrophilic plant pathogenic fungus.</title>
        <authorList>
            <person name="Mardanov A.V."/>
            <person name="Beletsky A.V."/>
            <person name="Kadnikov V.V."/>
            <person name="Ignatov A.N."/>
            <person name="Ravin N.V."/>
        </authorList>
    </citation>
    <scope>NUCLEOTIDE SEQUENCE [LARGE SCALE GENOMIC DNA]</scope>
    <source>
        <strain evidence="4">F-4157</strain>
    </source>
</reference>
<evidence type="ECO:0000313" key="3">
    <source>
        <dbReference type="EMBL" id="ESZ93752.1"/>
    </source>
</evidence>
<dbReference type="InterPro" id="IPR011333">
    <property type="entry name" value="SKP1/BTB/POZ_sf"/>
</dbReference>
<dbReference type="InterPro" id="IPR000210">
    <property type="entry name" value="BTB/POZ_dom"/>
</dbReference>
<dbReference type="PROSITE" id="PS50097">
    <property type="entry name" value="BTB"/>
    <property type="match status" value="1"/>
</dbReference>
<keyword evidence="4" id="KW-1185">Reference proteome</keyword>
<dbReference type="EMBL" id="AYSA01000291">
    <property type="protein sequence ID" value="ESZ93752.1"/>
    <property type="molecule type" value="Genomic_DNA"/>
</dbReference>
<dbReference type="OrthoDB" id="1022638at2759"/>
<gene>
    <name evidence="3" type="ORF">SBOR_5850</name>
</gene>
<proteinExistence type="predicted"/>
<dbReference type="PANTHER" id="PTHR47843">
    <property type="entry name" value="BTB DOMAIN-CONTAINING PROTEIN-RELATED"/>
    <property type="match status" value="1"/>
</dbReference>